<protein>
    <submittedName>
        <fullName evidence="9">Wzz/FepE/Etk N-terminal domain-containing protein</fullName>
    </submittedName>
</protein>
<evidence type="ECO:0000256" key="5">
    <source>
        <dbReference type="ARBA" id="ARBA00023136"/>
    </source>
</evidence>
<feature type="domain" description="Polysaccharide chain length determinant N-terminal" evidence="8">
    <location>
        <begin position="12"/>
        <end position="90"/>
    </location>
</feature>
<dbReference type="InterPro" id="IPR050445">
    <property type="entry name" value="Bact_polysacc_biosynth/exp"/>
</dbReference>
<feature type="coiled-coil region" evidence="6">
    <location>
        <begin position="205"/>
        <end position="250"/>
    </location>
</feature>
<reference evidence="9 10" key="1">
    <citation type="submission" date="2024-09" db="EMBL/GenBank/DDBJ databases">
        <authorList>
            <person name="Sun Q."/>
            <person name="Mori K."/>
        </authorList>
    </citation>
    <scope>NUCLEOTIDE SEQUENCE [LARGE SCALE GENOMIC DNA]</scope>
    <source>
        <strain evidence="9 10">CCM 8545</strain>
    </source>
</reference>
<dbReference type="Gene3D" id="3.30.1890.10">
    <property type="entry name" value="FepE-like"/>
    <property type="match status" value="1"/>
</dbReference>
<proteinExistence type="predicted"/>
<keyword evidence="2" id="KW-1003">Cell membrane</keyword>
<dbReference type="InterPro" id="IPR003856">
    <property type="entry name" value="LPS_length_determ_N"/>
</dbReference>
<evidence type="ECO:0000259" key="8">
    <source>
        <dbReference type="Pfam" id="PF02706"/>
    </source>
</evidence>
<dbReference type="RefSeq" id="WP_385876776.1">
    <property type="nucleotide sequence ID" value="NZ_JBHLXE010000070.1"/>
</dbReference>
<evidence type="ECO:0000256" key="4">
    <source>
        <dbReference type="ARBA" id="ARBA00022989"/>
    </source>
</evidence>
<dbReference type="PANTHER" id="PTHR32309">
    <property type="entry name" value="TYROSINE-PROTEIN KINASE"/>
    <property type="match status" value="1"/>
</dbReference>
<dbReference type="EMBL" id="JBHLXE010000070">
    <property type="protein sequence ID" value="MFC0179675.1"/>
    <property type="molecule type" value="Genomic_DNA"/>
</dbReference>
<sequence>MNSESKHHESNDEIDLKELVITLWKGKWFIALIAIIMMILGLLYSTFIQTQTSTLSINALPSYKANAYNELNAQLAQLNKELTPFVSSEKSEERKALNLSSGFLLSKLMERLSSRENLLEIAKKINLIPKKKLNDEEWNEAIIGFIYDINILPPLSAEELAVNKSPNPRRYWEISSSNVKDSEAYTNLLNQSLAESNEFVRVTILNEIEKEIKLLQLLKNHEIENINTDINNLKARYEQVIEQRKAELIEQAQIARQLNIAKNTLEGKEFINVPNVISTSTENSSPLYFRGYEALESQLALLNERKNIEQFIPELVQLNDRKRVLENNQLEERLTQAINNSPLADKTLFQAANLDINKIKFVSKPNKWILLFLLGFLGIAIGAVFVLLKETLFSKKVL</sequence>
<evidence type="ECO:0000313" key="10">
    <source>
        <dbReference type="Proteomes" id="UP001589758"/>
    </source>
</evidence>
<dbReference type="Proteomes" id="UP001589758">
    <property type="component" value="Unassembled WGS sequence"/>
</dbReference>
<evidence type="ECO:0000256" key="7">
    <source>
        <dbReference type="SAM" id="Phobius"/>
    </source>
</evidence>
<feature type="transmembrane region" description="Helical" evidence="7">
    <location>
        <begin position="368"/>
        <end position="388"/>
    </location>
</feature>
<keyword evidence="4 7" id="KW-1133">Transmembrane helix</keyword>
<organism evidence="9 10">
    <name type="scientific">Thorsellia kenyensis</name>
    <dbReference type="NCBI Taxonomy" id="1549888"/>
    <lineage>
        <taxon>Bacteria</taxon>
        <taxon>Pseudomonadati</taxon>
        <taxon>Pseudomonadota</taxon>
        <taxon>Gammaproteobacteria</taxon>
        <taxon>Enterobacterales</taxon>
        <taxon>Thorselliaceae</taxon>
        <taxon>Thorsellia</taxon>
    </lineage>
</organism>
<evidence type="ECO:0000256" key="6">
    <source>
        <dbReference type="SAM" id="Coils"/>
    </source>
</evidence>
<dbReference type="Pfam" id="PF02706">
    <property type="entry name" value="Wzz"/>
    <property type="match status" value="1"/>
</dbReference>
<keyword evidence="6" id="KW-0175">Coiled coil</keyword>
<dbReference type="SUPFAM" id="SSF160355">
    <property type="entry name" value="Bacterial polysaccharide co-polymerase-like"/>
    <property type="match status" value="1"/>
</dbReference>
<evidence type="ECO:0000256" key="2">
    <source>
        <dbReference type="ARBA" id="ARBA00022475"/>
    </source>
</evidence>
<comment type="subcellular location">
    <subcellularLocation>
        <location evidence="1">Cell membrane</location>
        <topology evidence="1">Multi-pass membrane protein</topology>
    </subcellularLocation>
</comment>
<evidence type="ECO:0000256" key="3">
    <source>
        <dbReference type="ARBA" id="ARBA00022692"/>
    </source>
</evidence>
<name>A0ABV6C9N1_9GAMM</name>
<accession>A0ABV6C9N1</accession>
<gene>
    <name evidence="9" type="ORF">ACFFIT_06185</name>
</gene>
<keyword evidence="3 7" id="KW-0812">Transmembrane</keyword>
<comment type="caution">
    <text evidence="9">The sequence shown here is derived from an EMBL/GenBank/DDBJ whole genome shotgun (WGS) entry which is preliminary data.</text>
</comment>
<evidence type="ECO:0000256" key="1">
    <source>
        <dbReference type="ARBA" id="ARBA00004651"/>
    </source>
</evidence>
<keyword evidence="10" id="KW-1185">Reference proteome</keyword>
<feature type="transmembrane region" description="Helical" evidence="7">
    <location>
        <begin position="28"/>
        <end position="47"/>
    </location>
</feature>
<evidence type="ECO:0000313" key="9">
    <source>
        <dbReference type="EMBL" id="MFC0179675.1"/>
    </source>
</evidence>
<keyword evidence="5 7" id="KW-0472">Membrane</keyword>
<dbReference type="PANTHER" id="PTHR32309:SF13">
    <property type="entry name" value="FERRIC ENTEROBACTIN TRANSPORT PROTEIN FEPE"/>
    <property type="match status" value="1"/>
</dbReference>